<dbReference type="InterPro" id="IPR014710">
    <property type="entry name" value="RmlC-like_jellyroll"/>
</dbReference>
<protein>
    <recommendedName>
        <fullName evidence="3">Cupin 2 conserved barrel domain-containing protein</fullName>
    </recommendedName>
</protein>
<dbReference type="AlphaFoldDB" id="A0A1G2H5X3"/>
<evidence type="ECO:0000313" key="1">
    <source>
        <dbReference type="EMBL" id="OGZ57338.1"/>
    </source>
</evidence>
<dbReference type="EMBL" id="MHOD01000032">
    <property type="protein sequence ID" value="OGZ57338.1"/>
    <property type="molecule type" value="Genomic_DNA"/>
</dbReference>
<evidence type="ECO:0000313" key="2">
    <source>
        <dbReference type="Proteomes" id="UP000177932"/>
    </source>
</evidence>
<organism evidence="1 2">
    <name type="scientific">Candidatus Spechtbacteria bacterium RIFCSPHIGHO2_01_FULL_43_30</name>
    <dbReference type="NCBI Taxonomy" id="1802158"/>
    <lineage>
        <taxon>Bacteria</taxon>
        <taxon>Candidatus Spechtiibacteriota</taxon>
    </lineage>
</organism>
<sequence length="153" mass="17146">MLKNNAKTILVSSDIIKKTLRSSKTPGKKLLDPLFAFSSKNNLPLNILESKGVLENDAEAHEYEGDLWHCLEGTIEFVCGGELVKPVLAKDANGKNITGELKSKVIRRGKKFILKRGDWLWIPPGEPHKHITKTAARLFIIKIPIKNSHDKKN</sequence>
<dbReference type="Gene3D" id="2.60.120.10">
    <property type="entry name" value="Jelly Rolls"/>
    <property type="match status" value="1"/>
</dbReference>
<dbReference type="Proteomes" id="UP000177932">
    <property type="component" value="Unassembled WGS sequence"/>
</dbReference>
<dbReference type="InterPro" id="IPR011051">
    <property type="entry name" value="RmlC_Cupin_sf"/>
</dbReference>
<dbReference type="CDD" id="cd02208">
    <property type="entry name" value="cupin_RmlC-like"/>
    <property type="match status" value="1"/>
</dbReference>
<dbReference type="SUPFAM" id="SSF51182">
    <property type="entry name" value="RmlC-like cupins"/>
    <property type="match status" value="1"/>
</dbReference>
<accession>A0A1G2H5X3</accession>
<name>A0A1G2H5X3_9BACT</name>
<dbReference type="STRING" id="1802158.A2827_03575"/>
<reference evidence="1 2" key="1">
    <citation type="journal article" date="2016" name="Nat. Commun.">
        <title>Thousands of microbial genomes shed light on interconnected biogeochemical processes in an aquifer system.</title>
        <authorList>
            <person name="Anantharaman K."/>
            <person name="Brown C.T."/>
            <person name="Hug L.A."/>
            <person name="Sharon I."/>
            <person name="Castelle C.J."/>
            <person name="Probst A.J."/>
            <person name="Thomas B.C."/>
            <person name="Singh A."/>
            <person name="Wilkins M.J."/>
            <person name="Karaoz U."/>
            <person name="Brodie E.L."/>
            <person name="Williams K.H."/>
            <person name="Hubbard S.S."/>
            <person name="Banfield J.F."/>
        </authorList>
    </citation>
    <scope>NUCLEOTIDE SEQUENCE [LARGE SCALE GENOMIC DNA]</scope>
</reference>
<proteinExistence type="predicted"/>
<evidence type="ECO:0008006" key="3">
    <source>
        <dbReference type="Google" id="ProtNLM"/>
    </source>
</evidence>
<comment type="caution">
    <text evidence="1">The sequence shown here is derived from an EMBL/GenBank/DDBJ whole genome shotgun (WGS) entry which is preliminary data.</text>
</comment>
<gene>
    <name evidence="1" type="ORF">A2827_03575</name>
</gene>